<keyword evidence="12" id="KW-0902">Two-component regulatory system</keyword>
<dbReference type="KEGG" id="csb:CLSA_c01090"/>
<dbReference type="CDD" id="cd00082">
    <property type="entry name" value="HisKA"/>
    <property type="match status" value="1"/>
</dbReference>
<dbReference type="GO" id="GO:0005886">
    <property type="term" value="C:plasma membrane"/>
    <property type="evidence" value="ECO:0007669"/>
    <property type="project" value="UniProtKB-SubCell"/>
</dbReference>
<gene>
    <name evidence="17" type="primary">yclK1</name>
    <name evidence="17" type="ORF">CLSA_c01090</name>
</gene>
<dbReference type="Gene3D" id="3.30.565.10">
    <property type="entry name" value="Histidine kinase-like ATPase, C-terminal domain"/>
    <property type="match status" value="1"/>
</dbReference>
<keyword evidence="13 14" id="KW-0472">Membrane</keyword>
<dbReference type="InterPro" id="IPR036097">
    <property type="entry name" value="HisK_dim/P_sf"/>
</dbReference>
<dbReference type="PANTHER" id="PTHR45528:SF1">
    <property type="entry name" value="SENSOR HISTIDINE KINASE CPXA"/>
    <property type="match status" value="1"/>
</dbReference>
<dbReference type="Pfam" id="PF00512">
    <property type="entry name" value="HisKA"/>
    <property type="match status" value="1"/>
</dbReference>
<protein>
    <recommendedName>
        <fullName evidence="3">histidine kinase</fullName>
        <ecNumber evidence="3">2.7.13.3</ecNumber>
    </recommendedName>
</protein>
<dbReference type="SMART" id="SM00304">
    <property type="entry name" value="HAMP"/>
    <property type="match status" value="1"/>
</dbReference>
<dbReference type="AlphaFoldDB" id="U5MP13"/>
<evidence type="ECO:0000256" key="9">
    <source>
        <dbReference type="ARBA" id="ARBA00022777"/>
    </source>
</evidence>
<dbReference type="GO" id="GO:0000155">
    <property type="term" value="F:phosphorelay sensor kinase activity"/>
    <property type="evidence" value="ECO:0007669"/>
    <property type="project" value="InterPro"/>
</dbReference>
<evidence type="ECO:0000313" key="17">
    <source>
        <dbReference type="EMBL" id="AGX41182.1"/>
    </source>
</evidence>
<keyword evidence="5" id="KW-0597">Phosphoprotein</keyword>
<evidence type="ECO:0000259" key="16">
    <source>
        <dbReference type="PROSITE" id="PS50885"/>
    </source>
</evidence>
<sequence>MRRMSLLLKLIITFTIILGIVLVCLAWILSMWFKVYYFKEKRTQFEQCISNVPSAMLTYRAKDSIGKGNEKDIDRLQTVVDALSGAVNAEILISDKDSSIILCSKFEENKKLKVLPIISEENMNSLLKGKSIEYVNDHYTYIYPILKDNEFQGYMIMTTPLSEINGQLHKIYLIIWISALIAMIFASSVLSLFSKKILINPLAEINNAAKEFANGKVNKRVYVKSQDEIGQLADSFNIMAESLEKVENNRREFISNVSHELRSPITSIKGFIAGIIDGVIPKDKEGYYLERVYSEIQRLTRLINDLLDLSAIESGKLKFHIRKIDINELIRLCVINNETKIKEKAITLKIKLLGQNCYVSADEDKTMQVITNLLDNAIKYCGNKGNIRISIFSKGPKVFVEIYNDGPKIKDEEIRHIWDRFYKSDKSRTNKVSSGLGLSIVRMILMQQGEEIWTDNNKDIGVSFTFSLTRYSSIKIK</sequence>
<dbReference type="PROSITE" id="PS50885">
    <property type="entry name" value="HAMP"/>
    <property type="match status" value="1"/>
</dbReference>
<comment type="catalytic activity">
    <reaction evidence="1">
        <text>ATP + protein L-histidine = ADP + protein N-phospho-L-histidine.</text>
        <dbReference type="EC" id="2.7.13.3"/>
    </reaction>
</comment>
<reference evidence="17 18" key="1">
    <citation type="journal article" date="2013" name="Genome Announc.">
        <title>Complete Genome Sequence of the Solvent Producer Clostridium saccharobutylicum NCP262 (DSM 13864).</title>
        <authorList>
            <person name="Poehlein A."/>
            <person name="Hartwich K."/>
            <person name="Krabben P."/>
            <person name="Ehrenreich A."/>
            <person name="Liebl W."/>
            <person name="Durre P."/>
            <person name="Gottschalk G."/>
            <person name="Daniel R."/>
        </authorList>
    </citation>
    <scope>NUCLEOTIDE SEQUENCE [LARGE SCALE GENOMIC DNA]</scope>
    <source>
        <strain evidence="17">DSM 13864</strain>
    </source>
</reference>
<dbReference type="InterPro" id="IPR005467">
    <property type="entry name" value="His_kinase_dom"/>
</dbReference>
<feature type="transmembrane region" description="Helical" evidence="14">
    <location>
        <begin position="171"/>
        <end position="193"/>
    </location>
</feature>
<dbReference type="RefSeq" id="WP_022743481.1">
    <property type="nucleotide sequence ID" value="NC_022571.1"/>
</dbReference>
<dbReference type="OrthoDB" id="9813151at2"/>
<evidence type="ECO:0000256" key="4">
    <source>
        <dbReference type="ARBA" id="ARBA00022475"/>
    </source>
</evidence>
<accession>U5MP13</accession>
<dbReference type="FunFam" id="1.10.287.130:FF:000001">
    <property type="entry name" value="Two-component sensor histidine kinase"/>
    <property type="match status" value="1"/>
</dbReference>
<comment type="subcellular location">
    <subcellularLocation>
        <location evidence="2">Cell membrane</location>
        <topology evidence="2">Multi-pass membrane protein</topology>
    </subcellularLocation>
</comment>
<proteinExistence type="predicted"/>
<dbReference type="SUPFAM" id="SSF55874">
    <property type="entry name" value="ATPase domain of HSP90 chaperone/DNA topoisomerase II/histidine kinase"/>
    <property type="match status" value="1"/>
</dbReference>
<dbReference type="SUPFAM" id="SSF158472">
    <property type="entry name" value="HAMP domain-like"/>
    <property type="match status" value="1"/>
</dbReference>
<dbReference type="eggNOG" id="COG5002">
    <property type="taxonomic scope" value="Bacteria"/>
</dbReference>
<evidence type="ECO:0000256" key="12">
    <source>
        <dbReference type="ARBA" id="ARBA00023012"/>
    </source>
</evidence>
<evidence type="ECO:0000256" key="1">
    <source>
        <dbReference type="ARBA" id="ARBA00000085"/>
    </source>
</evidence>
<evidence type="ECO:0000313" key="18">
    <source>
        <dbReference type="Proteomes" id="UP000017118"/>
    </source>
</evidence>
<evidence type="ECO:0000256" key="2">
    <source>
        <dbReference type="ARBA" id="ARBA00004651"/>
    </source>
</evidence>
<dbReference type="HOGENOM" id="CLU_000445_89_6_9"/>
<dbReference type="Pfam" id="PF02518">
    <property type="entry name" value="HATPase_c"/>
    <property type="match status" value="1"/>
</dbReference>
<dbReference type="GeneID" id="55472685"/>
<dbReference type="EMBL" id="CP006721">
    <property type="protein sequence ID" value="AGX41182.1"/>
    <property type="molecule type" value="Genomic_DNA"/>
</dbReference>
<dbReference type="PATRIC" id="fig|1345695.10.peg.249"/>
<keyword evidence="4" id="KW-1003">Cell membrane</keyword>
<dbReference type="InterPro" id="IPR003594">
    <property type="entry name" value="HATPase_dom"/>
</dbReference>
<evidence type="ECO:0000256" key="7">
    <source>
        <dbReference type="ARBA" id="ARBA00022692"/>
    </source>
</evidence>
<dbReference type="PROSITE" id="PS50109">
    <property type="entry name" value="HIS_KIN"/>
    <property type="match status" value="1"/>
</dbReference>
<dbReference type="Gene3D" id="6.10.340.10">
    <property type="match status" value="1"/>
</dbReference>
<keyword evidence="11 14" id="KW-1133">Transmembrane helix</keyword>
<keyword evidence="9 17" id="KW-0418">Kinase</keyword>
<evidence type="ECO:0000256" key="8">
    <source>
        <dbReference type="ARBA" id="ARBA00022741"/>
    </source>
</evidence>
<keyword evidence="6 17" id="KW-0808">Transferase</keyword>
<evidence type="ECO:0000256" key="13">
    <source>
        <dbReference type="ARBA" id="ARBA00023136"/>
    </source>
</evidence>
<feature type="domain" description="Histidine kinase" evidence="15">
    <location>
        <begin position="256"/>
        <end position="472"/>
    </location>
</feature>
<dbReference type="FunFam" id="3.30.565.10:FF:000006">
    <property type="entry name" value="Sensor histidine kinase WalK"/>
    <property type="match status" value="1"/>
</dbReference>
<evidence type="ECO:0000256" key="11">
    <source>
        <dbReference type="ARBA" id="ARBA00022989"/>
    </source>
</evidence>
<evidence type="ECO:0000256" key="10">
    <source>
        <dbReference type="ARBA" id="ARBA00022840"/>
    </source>
</evidence>
<dbReference type="PANTHER" id="PTHR45528">
    <property type="entry name" value="SENSOR HISTIDINE KINASE CPXA"/>
    <property type="match status" value="1"/>
</dbReference>
<dbReference type="Gene3D" id="1.10.287.130">
    <property type="match status" value="1"/>
</dbReference>
<keyword evidence="8" id="KW-0547">Nucleotide-binding</keyword>
<dbReference type="InterPro" id="IPR003660">
    <property type="entry name" value="HAMP_dom"/>
</dbReference>
<evidence type="ECO:0000256" key="14">
    <source>
        <dbReference type="SAM" id="Phobius"/>
    </source>
</evidence>
<dbReference type="InterPro" id="IPR050398">
    <property type="entry name" value="HssS/ArlS-like"/>
</dbReference>
<dbReference type="EC" id="2.7.13.3" evidence="3"/>
<dbReference type="InterPro" id="IPR003661">
    <property type="entry name" value="HisK_dim/P_dom"/>
</dbReference>
<dbReference type="GO" id="GO:0005524">
    <property type="term" value="F:ATP binding"/>
    <property type="evidence" value="ECO:0007669"/>
    <property type="project" value="UniProtKB-KW"/>
</dbReference>
<keyword evidence="18" id="KW-1185">Reference proteome</keyword>
<feature type="domain" description="HAMP" evidence="16">
    <location>
        <begin position="196"/>
        <end position="248"/>
    </location>
</feature>
<keyword evidence="7 14" id="KW-0812">Transmembrane</keyword>
<dbReference type="SMART" id="SM00387">
    <property type="entry name" value="HATPase_c"/>
    <property type="match status" value="1"/>
</dbReference>
<evidence type="ECO:0000256" key="6">
    <source>
        <dbReference type="ARBA" id="ARBA00022679"/>
    </source>
</evidence>
<evidence type="ECO:0000256" key="5">
    <source>
        <dbReference type="ARBA" id="ARBA00022553"/>
    </source>
</evidence>
<feature type="transmembrane region" description="Helical" evidence="14">
    <location>
        <begin position="6"/>
        <end position="33"/>
    </location>
</feature>
<name>U5MP13_CLOSA</name>
<dbReference type="SMART" id="SM00388">
    <property type="entry name" value="HisKA"/>
    <property type="match status" value="1"/>
</dbReference>
<keyword evidence="10" id="KW-0067">ATP-binding</keyword>
<evidence type="ECO:0000256" key="3">
    <source>
        <dbReference type="ARBA" id="ARBA00012438"/>
    </source>
</evidence>
<dbReference type="Pfam" id="PF00672">
    <property type="entry name" value="HAMP"/>
    <property type="match status" value="1"/>
</dbReference>
<evidence type="ECO:0000259" key="15">
    <source>
        <dbReference type="PROSITE" id="PS50109"/>
    </source>
</evidence>
<dbReference type="InterPro" id="IPR036890">
    <property type="entry name" value="HATPase_C_sf"/>
</dbReference>
<dbReference type="SUPFAM" id="SSF47384">
    <property type="entry name" value="Homodimeric domain of signal transducing histidine kinase"/>
    <property type="match status" value="1"/>
</dbReference>
<organism evidence="17 18">
    <name type="scientific">Clostridium saccharobutylicum DSM 13864</name>
    <dbReference type="NCBI Taxonomy" id="1345695"/>
    <lineage>
        <taxon>Bacteria</taxon>
        <taxon>Bacillati</taxon>
        <taxon>Bacillota</taxon>
        <taxon>Clostridia</taxon>
        <taxon>Eubacteriales</taxon>
        <taxon>Clostridiaceae</taxon>
        <taxon>Clostridium</taxon>
    </lineage>
</organism>
<dbReference type="Proteomes" id="UP000017118">
    <property type="component" value="Chromosome"/>
</dbReference>
<dbReference type="CDD" id="cd06225">
    <property type="entry name" value="HAMP"/>
    <property type="match status" value="1"/>
</dbReference>